<sequence length="545" mass="61522">MPLQAPCDLQIHVNGQQTFFLHQKVVSRFCGKLRKIIKQEKKKTQIKSSGIEILDFPGGAEGFELVSRFCYNSGNIRITVSNVCLLICSANFLEMTEKWSSCNLLHQAETFLEGLFYWSWHDILKSLKSCEPFFSYADSCGLIQKLMTSLLAKIAQNSDISTLFGSSSSSASSSSSSEQIMKPCSSSTNKAWWFDEMTILSPKVIEEFLRTVGAFGGENNSLLLTRFLLYYLKSAAHFRSNYNSTDSNSSNCHNLFSRTEYSGLADTAVYGVVLMGKTAFSCRNLFWVLRIVSGFGISKECRGCLEKLIGGMLDQATLDDILVCGHNGGVYDVNLVLRLIRVFVHHDKISVTKLRKVARLIDKYLREIAPDQSLKISKFLGIAESLPDYARDCFDGVYRAIDIYLESHPTLSLEERSRLCRCLNYEKLSLEACKDLAKNPRISPRISVKALASQGSSSSIPTPTDNNSQMVLYKTNKSDHSSTTSDHQSLQEEEHEYMRLNLQKMQWRVVELEKICRDMKGQMTKMVKGGTHTRALPRLCRSQYF</sequence>
<dbReference type="PROSITE" id="PS51649">
    <property type="entry name" value="NPH3"/>
    <property type="match status" value="1"/>
</dbReference>
<comment type="pathway">
    <text evidence="1">Protein modification; protein ubiquitination.</text>
</comment>
<comment type="similarity">
    <text evidence="3">Belongs to the NPH3 family.</text>
</comment>
<evidence type="ECO:0000313" key="6">
    <source>
        <dbReference type="EMBL" id="MCD7446121.1"/>
    </source>
</evidence>
<dbReference type="InterPro" id="IPR027356">
    <property type="entry name" value="NPH3_dom"/>
</dbReference>
<dbReference type="Proteomes" id="UP000823775">
    <property type="component" value="Unassembled WGS sequence"/>
</dbReference>
<evidence type="ECO:0000256" key="1">
    <source>
        <dbReference type="ARBA" id="ARBA00004906"/>
    </source>
</evidence>
<keyword evidence="7" id="KW-1185">Reference proteome</keyword>
<evidence type="ECO:0000256" key="3">
    <source>
        <dbReference type="PROSITE-ProRule" id="PRU00982"/>
    </source>
</evidence>
<accession>A0ABS8RGZ0</accession>
<dbReference type="PANTHER" id="PTHR32370">
    <property type="entry name" value="OS12G0117600 PROTEIN"/>
    <property type="match status" value="1"/>
</dbReference>
<dbReference type="SUPFAM" id="SSF54695">
    <property type="entry name" value="POZ domain"/>
    <property type="match status" value="1"/>
</dbReference>
<dbReference type="Gene3D" id="3.30.710.10">
    <property type="entry name" value="Potassium Channel Kv1.1, Chain A"/>
    <property type="match status" value="1"/>
</dbReference>
<evidence type="ECO:0000313" key="7">
    <source>
        <dbReference type="Proteomes" id="UP000823775"/>
    </source>
</evidence>
<dbReference type="EMBL" id="JACEIK010000005">
    <property type="protein sequence ID" value="MCD7446121.1"/>
    <property type="molecule type" value="Genomic_DNA"/>
</dbReference>
<protein>
    <recommendedName>
        <fullName evidence="8">Phototropic-responsive NPH3 family protein</fullName>
    </recommendedName>
</protein>
<dbReference type="InterPro" id="IPR000210">
    <property type="entry name" value="BTB/POZ_dom"/>
</dbReference>
<name>A0ABS8RGZ0_DATST</name>
<dbReference type="PROSITE" id="PS50097">
    <property type="entry name" value="BTB"/>
    <property type="match status" value="1"/>
</dbReference>
<feature type="domain" description="BTB" evidence="4">
    <location>
        <begin position="7"/>
        <end position="73"/>
    </location>
</feature>
<gene>
    <name evidence="6" type="ORF">HAX54_037328</name>
</gene>
<keyword evidence="2" id="KW-0833">Ubl conjugation pathway</keyword>
<organism evidence="6 7">
    <name type="scientific">Datura stramonium</name>
    <name type="common">Jimsonweed</name>
    <name type="synonym">Common thornapple</name>
    <dbReference type="NCBI Taxonomy" id="4076"/>
    <lineage>
        <taxon>Eukaryota</taxon>
        <taxon>Viridiplantae</taxon>
        <taxon>Streptophyta</taxon>
        <taxon>Embryophyta</taxon>
        <taxon>Tracheophyta</taxon>
        <taxon>Spermatophyta</taxon>
        <taxon>Magnoliopsida</taxon>
        <taxon>eudicotyledons</taxon>
        <taxon>Gunneridae</taxon>
        <taxon>Pentapetalae</taxon>
        <taxon>asterids</taxon>
        <taxon>lamiids</taxon>
        <taxon>Solanales</taxon>
        <taxon>Solanaceae</taxon>
        <taxon>Solanoideae</taxon>
        <taxon>Datureae</taxon>
        <taxon>Datura</taxon>
    </lineage>
</organism>
<evidence type="ECO:0000259" key="5">
    <source>
        <dbReference type="PROSITE" id="PS51649"/>
    </source>
</evidence>
<proteinExistence type="inferred from homology"/>
<reference evidence="6 7" key="1">
    <citation type="journal article" date="2021" name="BMC Genomics">
        <title>Datura genome reveals duplications of psychoactive alkaloid biosynthetic genes and high mutation rate following tissue culture.</title>
        <authorList>
            <person name="Rajewski A."/>
            <person name="Carter-House D."/>
            <person name="Stajich J."/>
            <person name="Litt A."/>
        </authorList>
    </citation>
    <scope>NUCLEOTIDE SEQUENCE [LARGE SCALE GENOMIC DNA]</scope>
    <source>
        <strain evidence="6">AR-01</strain>
    </source>
</reference>
<evidence type="ECO:0000259" key="4">
    <source>
        <dbReference type="PROSITE" id="PS50097"/>
    </source>
</evidence>
<dbReference type="InterPro" id="IPR043454">
    <property type="entry name" value="NPH3/RPT2-like"/>
</dbReference>
<feature type="domain" description="NPH3" evidence="5">
    <location>
        <begin position="191"/>
        <end position="457"/>
    </location>
</feature>
<dbReference type="Pfam" id="PF03000">
    <property type="entry name" value="NPH3"/>
    <property type="match status" value="1"/>
</dbReference>
<comment type="caution">
    <text evidence="6">The sequence shown here is derived from an EMBL/GenBank/DDBJ whole genome shotgun (WGS) entry which is preliminary data.</text>
</comment>
<evidence type="ECO:0000256" key="2">
    <source>
        <dbReference type="ARBA" id="ARBA00022786"/>
    </source>
</evidence>
<evidence type="ECO:0008006" key="8">
    <source>
        <dbReference type="Google" id="ProtNLM"/>
    </source>
</evidence>
<dbReference type="InterPro" id="IPR011333">
    <property type="entry name" value="SKP1/BTB/POZ_sf"/>
</dbReference>